<organism evidence="2 3">
    <name type="scientific">Ancylostoma duodenale</name>
    <dbReference type="NCBI Taxonomy" id="51022"/>
    <lineage>
        <taxon>Eukaryota</taxon>
        <taxon>Metazoa</taxon>
        <taxon>Ecdysozoa</taxon>
        <taxon>Nematoda</taxon>
        <taxon>Chromadorea</taxon>
        <taxon>Rhabditida</taxon>
        <taxon>Rhabditina</taxon>
        <taxon>Rhabditomorpha</taxon>
        <taxon>Strongyloidea</taxon>
        <taxon>Ancylostomatidae</taxon>
        <taxon>Ancylostomatinae</taxon>
        <taxon>Ancylostoma</taxon>
    </lineage>
</organism>
<dbReference type="SUPFAM" id="SSF46785">
    <property type="entry name" value="Winged helix' DNA-binding domain"/>
    <property type="match status" value="1"/>
</dbReference>
<dbReference type="Gene3D" id="1.10.10.10">
    <property type="entry name" value="Winged helix-like DNA-binding domain superfamily/Winged helix DNA-binding domain"/>
    <property type="match status" value="1"/>
</dbReference>
<gene>
    <name evidence="2" type="ORF">ANCDUO_03138</name>
</gene>
<dbReference type="Pfam" id="PF08279">
    <property type="entry name" value="HTH_11"/>
    <property type="match status" value="1"/>
</dbReference>
<feature type="domain" description="Helix-turn-helix type 11" evidence="1">
    <location>
        <begin position="40"/>
        <end position="74"/>
    </location>
</feature>
<dbReference type="OrthoDB" id="6137736at2759"/>
<dbReference type="InterPro" id="IPR036390">
    <property type="entry name" value="WH_DNA-bd_sf"/>
</dbReference>
<dbReference type="InterPro" id="IPR036388">
    <property type="entry name" value="WH-like_DNA-bd_sf"/>
</dbReference>
<evidence type="ECO:0000313" key="3">
    <source>
        <dbReference type="Proteomes" id="UP000054047"/>
    </source>
</evidence>
<evidence type="ECO:0000259" key="1">
    <source>
        <dbReference type="Pfam" id="PF08279"/>
    </source>
</evidence>
<dbReference type="InterPro" id="IPR013196">
    <property type="entry name" value="HTH_11"/>
</dbReference>
<name>A0A0C2HAM3_9BILA</name>
<dbReference type="AlphaFoldDB" id="A0A0C2HAM3"/>
<accession>A0A0C2HAM3</accession>
<proteinExistence type="predicted"/>
<protein>
    <recommendedName>
        <fullName evidence="1">Helix-turn-helix type 11 domain-containing protein</fullName>
    </recommendedName>
</protein>
<keyword evidence="3" id="KW-1185">Reference proteome</keyword>
<dbReference type="Proteomes" id="UP000054047">
    <property type="component" value="Unassembled WGS sequence"/>
</dbReference>
<sequence>MRCKLGRNYVTIMVKTALLNASVTADAPHTVRTTTTDDDKIKALIETNRHVTIREIAEKLNISNSSVYLHLQQLGYVNWMLVSLTN</sequence>
<evidence type="ECO:0000313" key="2">
    <source>
        <dbReference type="EMBL" id="KIH66536.1"/>
    </source>
</evidence>
<dbReference type="EMBL" id="KN727081">
    <property type="protein sequence ID" value="KIH66536.1"/>
    <property type="molecule type" value="Genomic_DNA"/>
</dbReference>
<reference evidence="2 3" key="1">
    <citation type="submission" date="2013-12" db="EMBL/GenBank/DDBJ databases">
        <title>Draft genome of the parsitic nematode Ancylostoma duodenale.</title>
        <authorList>
            <person name="Mitreva M."/>
        </authorList>
    </citation>
    <scope>NUCLEOTIDE SEQUENCE [LARGE SCALE GENOMIC DNA]</scope>
    <source>
        <strain evidence="2 3">Zhejiang</strain>
    </source>
</reference>